<proteinExistence type="predicted"/>
<dbReference type="Proteomes" id="UP000242637">
    <property type="component" value="Chromosome 1"/>
</dbReference>
<dbReference type="GO" id="GO:0016874">
    <property type="term" value="F:ligase activity"/>
    <property type="evidence" value="ECO:0007669"/>
    <property type="project" value="UniProtKB-KW"/>
</dbReference>
<keyword evidence="7" id="KW-1185">Reference proteome</keyword>
<dbReference type="Gene3D" id="3.30.470.20">
    <property type="entry name" value="ATP-grasp fold, B domain"/>
    <property type="match status" value="1"/>
</dbReference>
<sequence>MQAYLLARNPNHSLTHGYLPAAHRLGLNTTILTDHPNDYTPTTNTRIINCNVLNHHDVITTISNHPHPDVILSNSDHLQTQTALAAAYYNLPGKDWRATLHTKNKALMRRQLARHGAGITTTELPPDTPTNTIHTLPITYPCVIKPCEGVASEDVILTHTPHHLTNAINTIRTRRPHDTLLIEEYLPGDLCTLETLGDNNHLHILGGFHTTTTPPPYFIETTCHYTPTHPTNITNQVLHQLNILGVNFGACHTEFIINNGHVHLIEVNYRSIGDQCDLLLAELHNIPYFEHVWLTHLGHPLPTHLPLRTNIAARIDWPHATTPGTLTAAPTAHEHTDGTTHLTYTPLRNIGETHPLHHTNRDYLGVLRTTGTTRTAVNTAAEKHLATLTWEITP</sequence>
<organism evidence="6 7">
    <name type="scientific">Dermatophilus congolensis</name>
    <dbReference type="NCBI Taxonomy" id="1863"/>
    <lineage>
        <taxon>Bacteria</taxon>
        <taxon>Bacillati</taxon>
        <taxon>Actinomycetota</taxon>
        <taxon>Actinomycetes</taxon>
        <taxon>Micrococcales</taxon>
        <taxon>Dermatophilaceae</taxon>
        <taxon>Dermatophilus</taxon>
    </lineage>
</organism>
<accession>A0A239VCE4</accession>
<dbReference type="OrthoDB" id="24041at2"/>
<evidence type="ECO:0000313" key="6">
    <source>
        <dbReference type="EMBL" id="SNV19827.1"/>
    </source>
</evidence>
<reference evidence="6 7" key="1">
    <citation type="submission" date="2017-06" db="EMBL/GenBank/DDBJ databases">
        <authorList>
            <consortium name="Pathogen Informatics"/>
        </authorList>
    </citation>
    <scope>NUCLEOTIDE SEQUENCE [LARGE SCALE GENOMIC DNA]</scope>
    <source>
        <strain evidence="6 7">NCTC13039</strain>
    </source>
</reference>
<feature type="domain" description="ATP-grasp" evidence="5">
    <location>
        <begin position="109"/>
        <end position="297"/>
    </location>
</feature>
<evidence type="ECO:0000313" key="7">
    <source>
        <dbReference type="Proteomes" id="UP000242637"/>
    </source>
</evidence>
<dbReference type="RefSeq" id="WP_028327824.1">
    <property type="nucleotide sequence ID" value="NZ_LT906453.1"/>
</dbReference>
<name>A0A239VCE4_9MICO</name>
<evidence type="ECO:0000259" key="5">
    <source>
        <dbReference type="PROSITE" id="PS50975"/>
    </source>
</evidence>
<keyword evidence="3 4" id="KW-0067">ATP-binding</keyword>
<dbReference type="GO" id="GO:0016829">
    <property type="term" value="F:lyase activity"/>
    <property type="evidence" value="ECO:0007669"/>
    <property type="project" value="UniProtKB-KW"/>
</dbReference>
<evidence type="ECO:0000256" key="3">
    <source>
        <dbReference type="ARBA" id="ARBA00022840"/>
    </source>
</evidence>
<dbReference type="GO" id="GO:0005524">
    <property type="term" value="F:ATP binding"/>
    <property type="evidence" value="ECO:0007669"/>
    <property type="project" value="UniProtKB-UniRule"/>
</dbReference>
<dbReference type="InterPro" id="IPR011761">
    <property type="entry name" value="ATP-grasp"/>
</dbReference>
<dbReference type="STRING" id="1121387.GCA_000429885_02346"/>
<evidence type="ECO:0000256" key="1">
    <source>
        <dbReference type="ARBA" id="ARBA00022598"/>
    </source>
</evidence>
<dbReference type="PROSITE" id="PS50975">
    <property type="entry name" value="ATP_GRASP"/>
    <property type="match status" value="1"/>
</dbReference>
<dbReference type="InterPro" id="IPR052032">
    <property type="entry name" value="ATP-dep_AA_Ligase"/>
</dbReference>
<dbReference type="PANTHER" id="PTHR43585:SF2">
    <property type="entry name" value="ATP-GRASP ENZYME FSQD"/>
    <property type="match status" value="1"/>
</dbReference>
<dbReference type="PANTHER" id="PTHR43585">
    <property type="entry name" value="FUMIPYRROLE BIOSYNTHESIS PROTEIN C"/>
    <property type="match status" value="1"/>
</dbReference>
<evidence type="ECO:0000256" key="4">
    <source>
        <dbReference type="PROSITE-ProRule" id="PRU00409"/>
    </source>
</evidence>
<evidence type="ECO:0000256" key="2">
    <source>
        <dbReference type="ARBA" id="ARBA00022741"/>
    </source>
</evidence>
<protein>
    <submittedName>
        <fullName evidence="6">Argininosuccinate lyase</fullName>
    </submittedName>
</protein>
<dbReference type="GeneID" id="63459080"/>
<keyword evidence="2 4" id="KW-0547">Nucleotide-binding</keyword>
<dbReference type="SUPFAM" id="SSF56059">
    <property type="entry name" value="Glutathione synthetase ATP-binding domain-like"/>
    <property type="match status" value="1"/>
</dbReference>
<keyword evidence="1" id="KW-0436">Ligase</keyword>
<dbReference type="Pfam" id="PF13535">
    <property type="entry name" value="ATP-grasp_4"/>
    <property type="match status" value="1"/>
</dbReference>
<dbReference type="KEGG" id="dco:SAMEA4475696_0827"/>
<gene>
    <name evidence="6" type="ORF">SAMEA4475696_00827</name>
</gene>
<dbReference type="EMBL" id="LT906453">
    <property type="protein sequence ID" value="SNV19827.1"/>
    <property type="molecule type" value="Genomic_DNA"/>
</dbReference>
<dbReference type="GO" id="GO:0046872">
    <property type="term" value="F:metal ion binding"/>
    <property type="evidence" value="ECO:0007669"/>
    <property type="project" value="InterPro"/>
</dbReference>
<dbReference type="AlphaFoldDB" id="A0A239VCE4"/>
<keyword evidence="6" id="KW-0456">Lyase</keyword>